<proteinExistence type="predicted"/>
<feature type="compositionally biased region" description="Polar residues" evidence="1">
    <location>
        <begin position="1"/>
        <end position="23"/>
    </location>
</feature>
<evidence type="ECO:0000256" key="1">
    <source>
        <dbReference type="SAM" id="MobiDB-lite"/>
    </source>
</evidence>
<evidence type="ECO:0000313" key="3">
    <source>
        <dbReference type="EMBL" id="TPX36799.1"/>
    </source>
</evidence>
<reference evidence="3 4" key="1">
    <citation type="journal article" date="2019" name="Sci. Rep.">
        <title>Comparative genomics of chytrid fungi reveal insights into the obligate biotrophic and pathogenic lifestyle of Synchytrium endobioticum.</title>
        <authorList>
            <person name="van de Vossenberg B.T.L.H."/>
            <person name="Warris S."/>
            <person name="Nguyen H.D.T."/>
            <person name="van Gent-Pelzer M.P.E."/>
            <person name="Joly D.L."/>
            <person name="van de Geest H.C."/>
            <person name="Bonants P.J.M."/>
            <person name="Smith D.S."/>
            <person name="Levesque C.A."/>
            <person name="van der Lee T.A.J."/>
        </authorList>
    </citation>
    <scope>NUCLEOTIDE SEQUENCE [LARGE SCALE GENOMIC DNA]</scope>
    <source>
        <strain evidence="3 4">LEV6574</strain>
    </source>
</reference>
<dbReference type="InterPro" id="IPR054722">
    <property type="entry name" value="PolX-like_BBD"/>
</dbReference>
<feature type="region of interest" description="Disordered" evidence="1">
    <location>
        <begin position="1"/>
        <end position="45"/>
    </location>
</feature>
<dbReference type="AlphaFoldDB" id="A0A507CCA0"/>
<gene>
    <name evidence="3" type="ORF">SeLEV6574_g08002</name>
</gene>
<dbReference type="OrthoDB" id="2663223at2759"/>
<sequence>MSCDNTSTGHTFTSAIDNSSSTLPDLEEASDSSSSEGSPTIPKSFSQPIATRLAGLTTVSSHISESVAMASESEISRILDARNLPKFDGNRDRYNEWKILFDTMVDAAKLRGLLDGTVAIPVAVAGSALSAADKKTISQAAQLKLTMLSSLEGEARALALNSSASGVKVMYEDLQKYQTNLGNSYWVYALADVYTDKKLPDEKMISYFNRTSEKARIMFQARETCTIADKDEALKVACLVNGLDESWDHFMTHTLAAITELSYNRLFEILCAEEARRLQLNSSATNFRAFPAISARATSSPSEEPSMYKAISSDSSSQRTREKYADKQCYSCKQYGHTKNWPKCPKFAETHGGRRSSERTLDNNIRASSRNTNVDVAVPSCHNASMALWSDIGVEDEWGLSVTQNETVFFFLAGAGMWLLDSGASTHICCNKDLLDNVIDKSLPSVKGLGGMSHEVIGYGQITINSGLCLTDVLYSPAAAVNLISVRRLVEDHGFQVIFDKTGATV</sequence>
<feature type="domain" description="Retrovirus-related Pol polyprotein from transposon TNT 1-94-like beta-barrel" evidence="2">
    <location>
        <begin position="418"/>
        <end position="491"/>
    </location>
</feature>
<dbReference type="Proteomes" id="UP000320475">
    <property type="component" value="Unassembled WGS sequence"/>
</dbReference>
<evidence type="ECO:0000313" key="4">
    <source>
        <dbReference type="Proteomes" id="UP000320475"/>
    </source>
</evidence>
<accession>A0A507CCA0</accession>
<organism evidence="3 4">
    <name type="scientific">Synchytrium endobioticum</name>
    <dbReference type="NCBI Taxonomy" id="286115"/>
    <lineage>
        <taxon>Eukaryota</taxon>
        <taxon>Fungi</taxon>
        <taxon>Fungi incertae sedis</taxon>
        <taxon>Chytridiomycota</taxon>
        <taxon>Chytridiomycota incertae sedis</taxon>
        <taxon>Chytridiomycetes</taxon>
        <taxon>Synchytriales</taxon>
        <taxon>Synchytriaceae</taxon>
        <taxon>Synchytrium</taxon>
    </lineage>
</organism>
<dbReference type="VEuPathDB" id="FungiDB:SeMB42_g00945"/>
<feature type="region of interest" description="Disordered" evidence="1">
    <location>
        <begin position="298"/>
        <end position="319"/>
    </location>
</feature>
<dbReference type="Pfam" id="PF22936">
    <property type="entry name" value="Pol_BBD"/>
    <property type="match status" value="1"/>
</dbReference>
<evidence type="ECO:0000259" key="2">
    <source>
        <dbReference type="Pfam" id="PF22936"/>
    </source>
</evidence>
<comment type="caution">
    <text evidence="3">The sequence shown here is derived from an EMBL/GenBank/DDBJ whole genome shotgun (WGS) entry which is preliminary data.</text>
</comment>
<dbReference type="EMBL" id="QEAM01000678">
    <property type="protein sequence ID" value="TPX36799.1"/>
    <property type="molecule type" value="Genomic_DNA"/>
</dbReference>
<protein>
    <recommendedName>
        <fullName evidence="2">Retrovirus-related Pol polyprotein from transposon TNT 1-94-like beta-barrel domain-containing protein</fullName>
    </recommendedName>
</protein>
<name>A0A507CCA0_9FUNG</name>